<dbReference type="GO" id="GO:0003723">
    <property type="term" value="F:RNA binding"/>
    <property type="evidence" value="ECO:0007669"/>
    <property type="project" value="UniProtKB-UniRule"/>
</dbReference>
<protein>
    <recommendedName>
        <fullName evidence="11">Uridylate-specific endoribonuclease</fullName>
        <ecNumber evidence="11">4.6.1.-</ecNumber>
    </recommendedName>
</protein>
<keyword evidence="9 11" id="KW-0464">Manganese</keyword>
<evidence type="ECO:0000256" key="5">
    <source>
        <dbReference type="ARBA" id="ARBA00022723"/>
    </source>
</evidence>
<keyword evidence="14" id="KW-1185">Reference proteome</keyword>
<dbReference type="EC" id="4.6.1.-" evidence="11"/>
<dbReference type="InterPro" id="IPR039787">
    <property type="entry name" value="ENDOU"/>
</dbReference>
<comment type="catalytic activity">
    <reaction evidence="11">
        <text>ribonucleotidyl-uridine-RNA = a 5'-end dephospho-uridine-RNA + a 3'-end 2',3'-cyclophospho-ribonucleotide-RNA</text>
        <dbReference type="Rhea" id="RHEA:67792"/>
        <dbReference type="Rhea" id="RHEA-COMP:10464"/>
        <dbReference type="Rhea" id="RHEA-COMP:17354"/>
        <dbReference type="Rhea" id="RHEA-COMP:17356"/>
        <dbReference type="ChEBI" id="CHEBI:83064"/>
        <dbReference type="ChEBI" id="CHEBI:173117"/>
        <dbReference type="ChEBI" id="CHEBI:173224"/>
    </reaction>
</comment>
<dbReference type="Pfam" id="PF09412">
    <property type="entry name" value="XendoU"/>
    <property type="match status" value="1"/>
</dbReference>
<reference evidence="13 14" key="1">
    <citation type="journal article" date="2018" name="Sci. Rep.">
        <title>Genomic signatures of local adaptation to the degree of environmental predictability in rotifers.</title>
        <authorList>
            <person name="Franch-Gras L."/>
            <person name="Hahn C."/>
            <person name="Garcia-Roger E.M."/>
            <person name="Carmona M.J."/>
            <person name="Serra M."/>
            <person name="Gomez A."/>
        </authorList>
    </citation>
    <scope>NUCLEOTIDE SEQUENCE [LARGE SCALE GENOMIC DNA]</scope>
    <source>
        <strain evidence="13">HYR1</strain>
    </source>
</reference>
<comment type="caution">
    <text evidence="13">The sequence shown here is derived from an EMBL/GenBank/DDBJ whole genome shotgun (WGS) entry which is preliminary data.</text>
</comment>
<proteinExistence type="inferred from homology"/>
<evidence type="ECO:0000256" key="9">
    <source>
        <dbReference type="ARBA" id="ARBA00023211"/>
    </source>
</evidence>
<comment type="similarity">
    <text evidence="2 11">Belongs to the ENDOU family.</text>
</comment>
<keyword evidence="7 11" id="KW-0378">Hydrolase</keyword>
<evidence type="ECO:0000256" key="8">
    <source>
        <dbReference type="ARBA" id="ARBA00022884"/>
    </source>
</evidence>
<evidence type="ECO:0000256" key="6">
    <source>
        <dbReference type="ARBA" id="ARBA00022759"/>
    </source>
</evidence>
<dbReference type="AlphaFoldDB" id="A0A3M7RFB5"/>
<organism evidence="13 14">
    <name type="scientific">Brachionus plicatilis</name>
    <name type="common">Marine rotifer</name>
    <name type="synonym">Brachionus muelleri</name>
    <dbReference type="NCBI Taxonomy" id="10195"/>
    <lineage>
        <taxon>Eukaryota</taxon>
        <taxon>Metazoa</taxon>
        <taxon>Spiralia</taxon>
        <taxon>Gnathifera</taxon>
        <taxon>Rotifera</taxon>
        <taxon>Eurotatoria</taxon>
        <taxon>Monogononta</taxon>
        <taxon>Pseudotrocha</taxon>
        <taxon>Ploima</taxon>
        <taxon>Brachionidae</taxon>
        <taxon>Brachionus</taxon>
    </lineage>
</organism>
<dbReference type="EMBL" id="REGN01003517">
    <property type="protein sequence ID" value="RNA22207.1"/>
    <property type="molecule type" value="Genomic_DNA"/>
</dbReference>
<name>A0A3M7RFB5_BRAPC</name>
<dbReference type="PANTHER" id="PTHR12439">
    <property type="entry name" value="PLACENTAL PROTEIN 11-RELATED"/>
    <property type="match status" value="1"/>
</dbReference>
<dbReference type="GO" id="GO:0004521">
    <property type="term" value="F:RNA endonuclease activity"/>
    <property type="evidence" value="ECO:0007669"/>
    <property type="project" value="UniProtKB-UniRule"/>
</dbReference>
<evidence type="ECO:0000313" key="13">
    <source>
        <dbReference type="EMBL" id="RNA22207.1"/>
    </source>
</evidence>
<evidence type="ECO:0000256" key="4">
    <source>
        <dbReference type="ARBA" id="ARBA00022722"/>
    </source>
</evidence>
<evidence type="ECO:0000256" key="11">
    <source>
        <dbReference type="RuleBase" id="RU367085"/>
    </source>
</evidence>
<dbReference type="GO" id="GO:0016829">
    <property type="term" value="F:lyase activity"/>
    <property type="evidence" value="ECO:0007669"/>
    <property type="project" value="UniProtKB-KW"/>
</dbReference>
<evidence type="ECO:0000256" key="10">
    <source>
        <dbReference type="ARBA" id="ARBA00023239"/>
    </source>
</evidence>
<dbReference type="InterPro" id="IPR037227">
    <property type="entry name" value="EndoU-like"/>
</dbReference>
<evidence type="ECO:0000256" key="2">
    <source>
        <dbReference type="ARBA" id="ARBA00010168"/>
    </source>
</evidence>
<evidence type="ECO:0000313" key="14">
    <source>
        <dbReference type="Proteomes" id="UP000276133"/>
    </source>
</evidence>
<dbReference type="InterPro" id="IPR018998">
    <property type="entry name" value="EndoU_C"/>
</dbReference>
<keyword evidence="8 11" id="KW-0694">RNA-binding</keyword>
<evidence type="ECO:0000259" key="12">
    <source>
        <dbReference type="PROSITE" id="PS51959"/>
    </source>
</evidence>
<accession>A0A3M7RFB5</accession>
<comment type="subunit">
    <text evidence="3 11">Monomer.</text>
</comment>
<comment type="cofactor">
    <cofactor evidence="1 11">
        <name>Mn(2+)</name>
        <dbReference type="ChEBI" id="CHEBI:29035"/>
    </cofactor>
</comment>
<gene>
    <name evidence="13" type="ORF">BpHYR1_020749</name>
</gene>
<keyword evidence="5 11" id="KW-0479">Metal-binding</keyword>
<keyword evidence="6 11" id="KW-0255">Endonuclease</keyword>
<dbReference type="OrthoDB" id="430326at2759"/>
<dbReference type="GO" id="GO:0016787">
    <property type="term" value="F:hydrolase activity"/>
    <property type="evidence" value="ECO:0007669"/>
    <property type="project" value="UniProtKB-KW"/>
</dbReference>
<dbReference type="Proteomes" id="UP000276133">
    <property type="component" value="Unassembled WGS sequence"/>
</dbReference>
<dbReference type="PROSITE" id="PS51959">
    <property type="entry name" value="ENDOU"/>
    <property type="match status" value="1"/>
</dbReference>
<dbReference type="SUPFAM" id="SSF142877">
    <property type="entry name" value="EndoU-like"/>
    <property type="match status" value="1"/>
</dbReference>
<evidence type="ECO:0000256" key="3">
    <source>
        <dbReference type="ARBA" id="ARBA00011245"/>
    </source>
</evidence>
<keyword evidence="10" id="KW-0456">Lyase</keyword>
<keyword evidence="4 11" id="KW-0540">Nuclease</keyword>
<dbReference type="GO" id="GO:0046872">
    <property type="term" value="F:metal ion binding"/>
    <property type="evidence" value="ECO:0007669"/>
    <property type="project" value="UniProtKB-UniRule"/>
</dbReference>
<feature type="domain" description="EndoU" evidence="12">
    <location>
        <begin position="2"/>
        <end position="159"/>
    </location>
</feature>
<dbReference type="EMBL" id="REGN01003517">
    <property type="protein sequence ID" value="RNA22205.1"/>
    <property type="molecule type" value="Genomic_DNA"/>
</dbReference>
<sequence>MINEKLSEIAQILCDLDSDRLVRNVDYKLNLQREIDLRELRLDQDNDGISDLIEEFKTMMGRPLFEFFDFEKIISRRTYKTFFRLFNNYNEEINKQEIETYRESREQDDFIDACMETELMKEAHRFLVREEKAPEDEEEFKKMLDDIWFDFYGRSDKEL</sequence>
<dbReference type="PANTHER" id="PTHR12439:SF11">
    <property type="entry name" value="URIDYLATE-SPECIFIC ENDORIBONUCLEASE"/>
    <property type="match status" value="1"/>
</dbReference>
<evidence type="ECO:0000256" key="7">
    <source>
        <dbReference type="ARBA" id="ARBA00022801"/>
    </source>
</evidence>
<evidence type="ECO:0000256" key="1">
    <source>
        <dbReference type="ARBA" id="ARBA00001936"/>
    </source>
</evidence>